<keyword evidence="3" id="KW-1185">Reference proteome</keyword>
<keyword evidence="1" id="KW-0812">Transmembrane</keyword>
<feature type="transmembrane region" description="Helical" evidence="1">
    <location>
        <begin position="49"/>
        <end position="69"/>
    </location>
</feature>
<keyword evidence="1" id="KW-0472">Membrane</keyword>
<dbReference type="Proteomes" id="UP000650466">
    <property type="component" value="Unassembled WGS sequence"/>
</dbReference>
<dbReference type="Gene3D" id="2.60.40.3830">
    <property type="match status" value="2"/>
</dbReference>
<organism evidence="2 3">
    <name type="scientific">Paenibacillus sedimenti</name>
    <dbReference type="NCBI Taxonomy" id="2770274"/>
    <lineage>
        <taxon>Bacteria</taxon>
        <taxon>Bacillati</taxon>
        <taxon>Bacillota</taxon>
        <taxon>Bacilli</taxon>
        <taxon>Bacillales</taxon>
        <taxon>Paenibacillaceae</taxon>
        <taxon>Paenibacillus</taxon>
    </lineage>
</organism>
<accession>A0A926KM64</accession>
<keyword evidence="1" id="KW-1133">Transmembrane helix</keyword>
<reference evidence="2" key="1">
    <citation type="submission" date="2020-09" db="EMBL/GenBank/DDBJ databases">
        <title>Draft Genome Sequence of Paenibacillus sp. WST5.</title>
        <authorList>
            <person name="Bao Z."/>
        </authorList>
    </citation>
    <scope>NUCLEOTIDE SEQUENCE</scope>
    <source>
        <strain evidence="2">WST5</strain>
    </source>
</reference>
<evidence type="ECO:0000313" key="3">
    <source>
        <dbReference type="Proteomes" id="UP000650466"/>
    </source>
</evidence>
<sequence length="314" mass="35817">MDRKQPNWHELMKLSPFDKPHFNENLKSQIIKKANQNSRKKHVYWTRPTFIVILFSIAMMLTIILPTYLERTEPGKAIHSDERNGKWAVRYDYVKDKMRLFTINPDPQLSAGKTYGYMINFTAPFEQFEGKILTIRAIHKETGMVVTATPHIIIERSSGYSNLDRFTTSFGLPLSGLWRYEVELSGILYGDAVLSVAEPSWDITPLFTSGTHQLRGIPNKVGFIDAGFIAGRSNKYMWHFWGSEEELNGNFKVKALKKGTHQLIDVFSADYLGGKINGADRSIPSSMSLPTSGRWQLLVYMNDQLFGSIVIDVK</sequence>
<protein>
    <submittedName>
        <fullName evidence="2">DUF4871 domain-containing protein</fullName>
    </submittedName>
</protein>
<dbReference type="RefSeq" id="WP_188172408.1">
    <property type="nucleotide sequence ID" value="NZ_JACVVD010000001.1"/>
</dbReference>
<dbReference type="EMBL" id="JACVVD010000001">
    <property type="protein sequence ID" value="MBD0378575.1"/>
    <property type="molecule type" value="Genomic_DNA"/>
</dbReference>
<name>A0A926KM64_9BACL</name>
<gene>
    <name evidence="2" type="ORF">ICC18_00375</name>
</gene>
<dbReference type="Pfam" id="PF16167">
    <property type="entry name" value="DUF4871"/>
    <property type="match status" value="1"/>
</dbReference>
<evidence type="ECO:0000313" key="2">
    <source>
        <dbReference type="EMBL" id="MBD0378575.1"/>
    </source>
</evidence>
<evidence type="ECO:0000256" key="1">
    <source>
        <dbReference type="SAM" id="Phobius"/>
    </source>
</evidence>
<dbReference type="InterPro" id="IPR032366">
    <property type="entry name" value="DUF4871"/>
</dbReference>
<comment type="caution">
    <text evidence="2">The sequence shown here is derived from an EMBL/GenBank/DDBJ whole genome shotgun (WGS) entry which is preliminary data.</text>
</comment>
<proteinExistence type="predicted"/>
<dbReference type="AlphaFoldDB" id="A0A926KM64"/>